<evidence type="ECO:0000313" key="3">
    <source>
        <dbReference type="Proteomes" id="UP000556026"/>
    </source>
</evidence>
<reference evidence="3" key="1">
    <citation type="submission" date="2020-06" db="EMBL/GenBank/DDBJ databases">
        <title>Draft genomic sequence of Geomonas sp. Red330.</title>
        <authorList>
            <person name="Itoh H."/>
            <person name="Zhenxing X."/>
            <person name="Ushijima N."/>
            <person name="Masuda Y."/>
            <person name="Shiratori Y."/>
            <person name="Senoo K."/>
        </authorList>
    </citation>
    <scope>NUCLEOTIDE SEQUENCE [LARGE SCALE GENOMIC DNA]</scope>
    <source>
        <strain evidence="3">Red330</strain>
    </source>
</reference>
<feature type="region of interest" description="Disordered" evidence="1">
    <location>
        <begin position="46"/>
        <end position="65"/>
    </location>
</feature>
<evidence type="ECO:0000313" key="2">
    <source>
        <dbReference type="EMBL" id="GFO57704.1"/>
    </source>
</evidence>
<comment type="caution">
    <text evidence="2">The sequence shown here is derived from an EMBL/GenBank/DDBJ whole genome shotgun (WGS) entry which is preliminary data.</text>
</comment>
<evidence type="ECO:0000256" key="1">
    <source>
        <dbReference type="SAM" id="MobiDB-lite"/>
    </source>
</evidence>
<organism evidence="2 3">
    <name type="scientific">Geomonas silvestris</name>
    <dbReference type="NCBI Taxonomy" id="2740184"/>
    <lineage>
        <taxon>Bacteria</taxon>
        <taxon>Pseudomonadati</taxon>
        <taxon>Thermodesulfobacteriota</taxon>
        <taxon>Desulfuromonadia</taxon>
        <taxon>Geobacterales</taxon>
        <taxon>Geobacteraceae</taxon>
        <taxon>Geomonas</taxon>
    </lineage>
</organism>
<proteinExistence type="predicted"/>
<protein>
    <submittedName>
        <fullName evidence="2">Uncharacterized protein</fullName>
    </submittedName>
</protein>
<dbReference type="Proteomes" id="UP000556026">
    <property type="component" value="Unassembled WGS sequence"/>
</dbReference>
<sequence>MECPKCKARIGIMKHLIMVETGAIHSLKCFICGFWVQVDHGKGMNETGPSLRTAGAPGRGVGVPG</sequence>
<gene>
    <name evidence="2" type="ORF">GMST_00290</name>
</gene>
<dbReference type="AlphaFoldDB" id="A0A6V8MCS7"/>
<keyword evidence="3" id="KW-1185">Reference proteome</keyword>
<dbReference type="EMBL" id="BLXX01000001">
    <property type="protein sequence ID" value="GFO57704.1"/>
    <property type="molecule type" value="Genomic_DNA"/>
</dbReference>
<accession>A0A6V8MCS7</accession>
<name>A0A6V8MCS7_9BACT</name>